<name>A0ABN7TRI5_9BACL</name>
<dbReference type="RefSeq" id="WP_218099687.1">
    <property type="nucleotide sequence ID" value="NZ_CAJVCE010000009.1"/>
</dbReference>
<gene>
    <name evidence="1" type="ORF">PAECIP111802_03367</name>
</gene>
<evidence type="ECO:0008006" key="3">
    <source>
        <dbReference type="Google" id="ProtNLM"/>
    </source>
</evidence>
<proteinExistence type="predicted"/>
<dbReference type="CDD" id="cd11542">
    <property type="entry name" value="NTP-PPase_u5"/>
    <property type="match status" value="1"/>
</dbReference>
<dbReference type="Proteomes" id="UP000730618">
    <property type="component" value="Unassembled WGS sequence"/>
</dbReference>
<evidence type="ECO:0000313" key="1">
    <source>
        <dbReference type="EMBL" id="CAG7644858.1"/>
    </source>
</evidence>
<sequence length="109" mass="12613">MASDLFHSKTINDLCREAYETAKQNGWHEEQREFGTLIALMHSELSEALEAYRKDSEEVMWSHITEEFADVCIRIFNACGEYNLDLAAAIENKMEKNKARGYKHGGRRI</sequence>
<accession>A0ABN7TRI5</accession>
<evidence type="ECO:0000313" key="2">
    <source>
        <dbReference type="Proteomes" id="UP000730618"/>
    </source>
</evidence>
<organism evidence="1 2">
    <name type="scientific">Paenibacillus allorhizosphaerae</name>
    <dbReference type="NCBI Taxonomy" id="2849866"/>
    <lineage>
        <taxon>Bacteria</taxon>
        <taxon>Bacillati</taxon>
        <taxon>Bacillota</taxon>
        <taxon>Bacilli</taxon>
        <taxon>Bacillales</taxon>
        <taxon>Paenibacillaceae</taxon>
        <taxon>Paenibacillus</taxon>
    </lineage>
</organism>
<dbReference type="EMBL" id="CAJVCE010000009">
    <property type="protein sequence ID" value="CAG7644858.1"/>
    <property type="molecule type" value="Genomic_DNA"/>
</dbReference>
<protein>
    <recommendedName>
        <fullName evidence="3">NTP pyrophosphohydrolase MazG putative catalytic core domain-containing protein</fullName>
    </recommendedName>
</protein>
<comment type="caution">
    <text evidence="1">The sequence shown here is derived from an EMBL/GenBank/DDBJ whole genome shotgun (WGS) entry which is preliminary data.</text>
</comment>
<reference evidence="1 2" key="1">
    <citation type="submission" date="2021-06" db="EMBL/GenBank/DDBJ databases">
        <authorList>
            <person name="Criscuolo A."/>
        </authorList>
    </citation>
    <scope>NUCLEOTIDE SEQUENCE [LARGE SCALE GENOMIC DNA]</scope>
    <source>
        <strain evidence="2">CIP 111802</strain>
    </source>
</reference>
<keyword evidence="2" id="KW-1185">Reference proteome</keyword>